<evidence type="ECO:0000313" key="1">
    <source>
        <dbReference type="EMBL" id="QGA80845.1"/>
    </source>
</evidence>
<organism evidence="1 2">
    <name type="scientific">Candidatus Nanohalobium constans</name>
    <dbReference type="NCBI Taxonomy" id="2565781"/>
    <lineage>
        <taxon>Archaea</taxon>
        <taxon>Candidatus Nanohalarchaeota</taxon>
        <taxon>Candidatus Nanohalobia</taxon>
        <taxon>Candidatus Nanohalobiales</taxon>
        <taxon>Candidatus Nanohalobiaceae</taxon>
        <taxon>Candidatus Nanohalobium</taxon>
    </lineage>
</organism>
<name>A0A5Q0UIR5_9ARCH</name>
<evidence type="ECO:0000313" key="2">
    <source>
        <dbReference type="Proteomes" id="UP000377803"/>
    </source>
</evidence>
<protein>
    <submittedName>
        <fullName evidence="1">Uncharacterized protein</fullName>
    </submittedName>
</protein>
<accession>A0A5Q0UIR5</accession>
<gene>
    <name evidence="1" type="ORF">LC1Nh_0964</name>
</gene>
<keyword evidence="2" id="KW-1185">Reference proteome</keyword>
<sequence>MEVFYPEKISPTLRDSLEQELEERYWEKYTSRLAAAETQPIMTIEYQEEANTLIGEEITAENIDEILSG</sequence>
<dbReference type="AlphaFoldDB" id="A0A5Q0UIR5"/>
<dbReference type="GeneID" id="42365356"/>
<dbReference type="EMBL" id="CP040089">
    <property type="protein sequence ID" value="QGA80845.1"/>
    <property type="molecule type" value="Genomic_DNA"/>
</dbReference>
<dbReference type="Proteomes" id="UP000377803">
    <property type="component" value="Chromosome"/>
</dbReference>
<dbReference type="KEGG" id="ncon:LC1Nh_0964"/>
<proteinExistence type="predicted"/>
<reference evidence="2" key="1">
    <citation type="submission" date="2019-05" db="EMBL/GenBank/DDBJ databases">
        <title>Candidatus Nanohalobium constans, a novel model system to study the DPANN nano-sized archaea: genomic and physiological characterization of a nanoarchaeon co-cultured with its chitinotrophic host.</title>
        <authorList>
            <person name="La Cono V."/>
            <person name="Arcadi E."/>
            <person name="Crisafi F."/>
            <person name="Denaro R."/>
            <person name="La Spada G."/>
            <person name="Messina E."/>
            <person name="Smedile F."/>
            <person name="Toshchakov S.V."/>
            <person name="Shevchenko M.A."/>
            <person name="Golyshin P.N."/>
            <person name="Golyshina O.V."/>
            <person name="Ferrer M."/>
            <person name="Rohde M."/>
            <person name="Mushegian A."/>
            <person name="Sorokin D.Y."/>
            <person name="Giuliano L."/>
            <person name="Yakimov M.M."/>
        </authorList>
    </citation>
    <scope>NUCLEOTIDE SEQUENCE [LARGE SCALE GENOMIC DNA]</scope>
    <source>
        <strain evidence="2">LC1Nh</strain>
    </source>
</reference>
<dbReference type="RefSeq" id="WP_153550588.1">
    <property type="nucleotide sequence ID" value="NZ_CP040089.1"/>
</dbReference>